<protein>
    <submittedName>
        <fullName evidence="2">Metal-dependent hydrolase</fullName>
    </submittedName>
</protein>
<accession>A0A9X2L2Z9</accession>
<dbReference type="SUPFAM" id="SSF109854">
    <property type="entry name" value="DinB/YfiT-like putative metalloenzymes"/>
    <property type="match status" value="1"/>
</dbReference>
<comment type="caution">
    <text evidence="2">The sequence shown here is derived from an EMBL/GenBank/DDBJ whole genome shotgun (WGS) entry which is preliminary data.</text>
</comment>
<dbReference type="AlphaFoldDB" id="A0A9X2L2Z9"/>
<organism evidence="2 3">
    <name type="scientific">Gracilimonas sediminicola</name>
    <dbReference type="NCBI Taxonomy" id="2952158"/>
    <lineage>
        <taxon>Bacteria</taxon>
        <taxon>Pseudomonadati</taxon>
        <taxon>Balneolota</taxon>
        <taxon>Balneolia</taxon>
        <taxon>Balneolales</taxon>
        <taxon>Balneolaceae</taxon>
        <taxon>Gracilimonas</taxon>
    </lineage>
</organism>
<dbReference type="RefSeq" id="WP_255134132.1">
    <property type="nucleotide sequence ID" value="NZ_CP175953.1"/>
</dbReference>
<name>A0A9X2L2Z9_9BACT</name>
<reference evidence="2" key="1">
    <citation type="submission" date="2022-06" db="EMBL/GenBank/DDBJ databases">
        <title>Gracilimonas sp. CAU 1638 isolated from sea sediment.</title>
        <authorList>
            <person name="Kim W."/>
        </authorList>
    </citation>
    <scope>NUCLEOTIDE SEQUENCE</scope>
    <source>
        <strain evidence="2">CAU 1638</strain>
    </source>
</reference>
<dbReference type="NCBIfam" id="NF009807">
    <property type="entry name" value="PRK13291.1"/>
    <property type="match status" value="1"/>
</dbReference>
<dbReference type="EMBL" id="JANDBC010000001">
    <property type="protein sequence ID" value="MCP9291307.1"/>
    <property type="molecule type" value="Genomic_DNA"/>
</dbReference>
<keyword evidence="2" id="KW-0378">Hydrolase</keyword>
<evidence type="ECO:0000313" key="3">
    <source>
        <dbReference type="Proteomes" id="UP001139125"/>
    </source>
</evidence>
<dbReference type="InterPro" id="IPR024775">
    <property type="entry name" value="DinB-like"/>
</dbReference>
<evidence type="ECO:0000313" key="2">
    <source>
        <dbReference type="EMBL" id="MCP9291307.1"/>
    </source>
</evidence>
<gene>
    <name evidence="2" type="ORF">NM125_06905</name>
</gene>
<sequence>MNNQFPIGKPSFSEDYTQEDLDQWLDDIALLPERIREEIDGCSDDVLLTPYRENGWTVRQVISHLLDSHLNTIVRLKTALTEDNPTIRPYKQDGWAHVDFQFEIPLELTLDMLENTHEMIVRIYQSLNENQWERTYTNPESGETFTLARSAYHYAWHSNHHLAHIRLVTQSEE</sequence>
<dbReference type="GO" id="GO:0016787">
    <property type="term" value="F:hydrolase activity"/>
    <property type="evidence" value="ECO:0007669"/>
    <property type="project" value="UniProtKB-KW"/>
</dbReference>
<evidence type="ECO:0000259" key="1">
    <source>
        <dbReference type="Pfam" id="PF12867"/>
    </source>
</evidence>
<dbReference type="Proteomes" id="UP001139125">
    <property type="component" value="Unassembled WGS sequence"/>
</dbReference>
<dbReference type="Pfam" id="PF12867">
    <property type="entry name" value="DinB_2"/>
    <property type="match status" value="1"/>
</dbReference>
<dbReference type="Gene3D" id="1.20.120.450">
    <property type="entry name" value="dinb family like domain"/>
    <property type="match status" value="1"/>
</dbReference>
<keyword evidence="3" id="KW-1185">Reference proteome</keyword>
<dbReference type="InterPro" id="IPR034660">
    <property type="entry name" value="DinB/YfiT-like"/>
</dbReference>
<proteinExistence type="predicted"/>
<feature type="domain" description="DinB-like" evidence="1">
    <location>
        <begin position="32"/>
        <end position="165"/>
    </location>
</feature>